<keyword evidence="1" id="KW-1133">Transmembrane helix</keyword>
<sequence>MISFGVTAFGLVSVAASLGYAGMPGTLTVKECQDVGRDNDQRSCLGPVHATDGTLLDEESSVDDEYRVGDRVAVRRVAAMSVIEGRKHIGMPGLVAGMGLLVAGFWMPYLTTGTFPWRTTPPPRTELRTPGPRARLTRNVLCALGACMVAACTIASLL</sequence>
<accession>A0ABY4ML94</accession>
<dbReference type="Proteomes" id="UP000830115">
    <property type="component" value="Chromosome"/>
</dbReference>
<evidence type="ECO:0000313" key="3">
    <source>
        <dbReference type="Proteomes" id="UP000830115"/>
    </source>
</evidence>
<protein>
    <submittedName>
        <fullName evidence="2">Uncharacterized protein</fullName>
    </submittedName>
</protein>
<organism evidence="2 3">
    <name type="scientific">Streptomyces halobius</name>
    <dbReference type="NCBI Taxonomy" id="2879846"/>
    <lineage>
        <taxon>Bacteria</taxon>
        <taxon>Bacillati</taxon>
        <taxon>Actinomycetota</taxon>
        <taxon>Actinomycetes</taxon>
        <taxon>Kitasatosporales</taxon>
        <taxon>Streptomycetaceae</taxon>
        <taxon>Streptomyces</taxon>
    </lineage>
</organism>
<feature type="transmembrane region" description="Helical" evidence="1">
    <location>
        <begin position="136"/>
        <end position="157"/>
    </location>
</feature>
<gene>
    <name evidence="2" type="ORF">K9S39_39185</name>
</gene>
<evidence type="ECO:0000313" key="2">
    <source>
        <dbReference type="EMBL" id="UQA97096.1"/>
    </source>
</evidence>
<name>A0ABY4ML94_9ACTN</name>
<dbReference type="EMBL" id="CP086322">
    <property type="protein sequence ID" value="UQA97096.1"/>
    <property type="molecule type" value="Genomic_DNA"/>
</dbReference>
<proteinExistence type="predicted"/>
<evidence type="ECO:0000256" key="1">
    <source>
        <dbReference type="SAM" id="Phobius"/>
    </source>
</evidence>
<keyword evidence="1" id="KW-0472">Membrane</keyword>
<reference evidence="2" key="1">
    <citation type="submission" date="2021-10" db="EMBL/GenBank/DDBJ databases">
        <title>Streptomyces nigrumlapis sp.nov.,an antimicrobial producing actinobacterium isolated from Black Gobi rocks.</title>
        <authorList>
            <person name="Wen Y."/>
            <person name="Zhang W."/>
            <person name="Liu X.G."/>
        </authorList>
    </citation>
    <scope>NUCLEOTIDE SEQUENCE</scope>
    <source>
        <strain evidence="2">ST13-2-2</strain>
    </source>
</reference>
<keyword evidence="3" id="KW-1185">Reference proteome</keyword>
<keyword evidence="1" id="KW-0812">Transmembrane</keyword>
<feature type="transmembrane region" description="Helical" evidence="1">
    <location>
        <begin position="94"/>
        <end position="115"/>
    </location>
</feature>
<dbReference type="RefSeq" id="WP_248868009.1">
    <property type="nucleotide sequence ID" value="NZ_CP086322.1"/>
</dbReference>